<reference evidence="1 2" key="1">
    <citation type="submission" date="2020-08" db="EMBL/GenBank/DDBJ databases">
        <title>Genomic Encyclopedia of Type Strains, Phase III (KMG-III): the genomes of soil and plant-associated and newly described type strains.</title>
        <authorList>
            <person name="Whitman W."/>
        </authorList>
    </citation>
    <scope>NUCLEOTIDE SEQUENCE [LARGE SCALE GENOMIC DNA]</scope>
    <source>
        <strain evidence="1 2">CECT 3265</strain>
    </source>
</reference>
<comment type="caution">
    <text evidence="1">The sequence shown here is derived from an EMBL/GenBank/DDBJ whole genome shotgun (WGS) entry which is preliminary data.</text>
</comment>
<organism evidence="1 2">
    <name type="scientific">Streptomyces netropsis</name>
    <name type="common">Streptoverticillium netropsis</name>
    <dbReference type="NCBI Taxonomy" id="55404"/>
    <lineage>
        <taxon>Bacteria</taxon>
        <taxon>Bacillati</taxon>
        <taxon>Actinomycetota</taxon>
        <taxon>Actinomycetes</taxon>
        <taxon>Kitasatosporales</taxon>
        <taxon>Streptomycetaceae</taxon>
        <taxon>Streptomyces</taxon>
    </lineage>
</organism>
<dbReference type="EMBL" id="JACHJG010000002">
    <property type="protein sequence ID" value="MBB4885002.1"/>
    <property type="molecule type" value="Genomic_DNA"/>
</dbReference>
<sequence>MSTDLEEVVTVELDCGHWSAPYSREITLRQLGDLLLILDGMAEETAIAQEGAA</sequence>
<keyword evidence="2" id="KW-1185">Reference proteome</keyword>
<dbReference type="RefSeq" id="WP_184731208.1">
    <property type="nucleotide sequence ID" value="NZ_JACHJG010000002.1"/>
</dbReference>
<evidence type="ECO:0000313" key="2">
    <source>
        <dbReference type="Proteomes" id="UP000556436"/>
    </source>
</evidence>
<accession>A0A7W7PCX2</accession>
<evidence type="ECO:0000313" key="1">
    <source>
        <dbReference type="EMBL" id="MBB4885002.1"/>
    </source>
</evidence>
<dbReference type="Proteomes" id="UP000556436">
    <property type="component" value="Unassembled WGS sequence"/>
</dbReference>
<gene>
    <name evidence="1" type="ORF">FHS38_001030</name>
</gene>
<protein>
    <submittedName>
        <fullName evidence="1">Uncharacterized protein</fullName>
    </submittedName>
</protein>
<name>A0A7W7PCX2_STRNE</name>
<proteinExistence type="predicted"/>
<dbReference type="AlphaFoldDB" id="A0A7W7PCX2"/>